<dbReference type="Proteomes" id="UP001589896">
    <property type="component" value="Unassembled WGS sequence"/>
</dbReference>
<evidence type="ECO:0000313" key="5">
    <source>
        <dbReference type="EMBL" id="MFC0681888.1"/>
    </source>
</evidence>
<dbReference type="PANTHER" id="PTHR40055">
    <property type="entry name" value="TRANSCRIPTIONAL REGULATOR YGIV-RELATED"/>
    <property type="match status" value="1"/>
</dbReference>
<dbReference type="PROSITE" id="PS00041">
    <property type="entry name" value="HTH_ARAC_FAMILY_1"/>
    <property type="match status" value="1"/>
</dbReference>
<dbReference type="InterPro" id="IPR029442">
    <property type="entry name" value="GyrI-like"/>
</dbReference>
<keyword evidence="2" id="KW-0238">DNA-binding</keyword>
<dbReference type="PROSITE" id="PS01124">
    <property type="entry name" value="HTH_ARAC_FAMILY_2"/>
    <property type="match status" value="1"/>
</dbReference>
<dbReference type="InterPro" id="IPR010499">
    <property type="entry name" value="AraC_E-bd"/>
</dbReference>
<evidence type="ECO:0000256" key="1">
    <source>
        <dbReference type="ARBA" id="ARBA00023015"/>
    </source>
</evidence>
<dbReference type="Gene3D" id="3.20.80.10">
    <property type="entry name" value="Regulatory factor, effector binding domain"/>
    <property type="match status" value="1"/>
</dbReference>
<sequence>MDHLVRVNAVVDHVLTHLDAQLRLDDLARVARFSPFHFHRKFRSITGETIAQFVKRVRLERAIVLLSSPERLDLTTIAIRCGFASSSAFSRAFRERYGQPPRRFDLAAHRDGHRASLDGGRLSRLDVGANPDGFTAVLEDIPERRIAYRRAFRPYSSDAVAVETERMLGWARERNLTGAAWLGIQWDDPEVVALDDCRYDVAVVVSPGLRIDDGVSEATLPPMLAAAVAIAGDVDLELRAIDWLYRTWLPLSGYLPAPPAMEAWDGDPAADADGRYRLRVTVPLVRLRR</sequence>
<evidence type="ECO:0000313" key="6">
    <source>
        <dbReference type="Proteomes" id="UP001589896"/>
    </source>
</evidence>
<dbReference type="SUPFAM" id="SSF46689">
    <property type="entry name" value="Homeodomain-like"/>
    <property type="match status" value="2"/>
</dbReference>
<dbReference type="PRINTS" id="PR00032">
    <property type="entry name" value="HTHARAC"/>
</dbReference>
<dbReference type="PANTHER" id="PTHR40055:SF1">
    <property type="entry name" value="TRANSCRIPTIONAL REGULATOR YGIV-RELATED"/>
    <property type="match status" value="1"/>
</dbReference>
<organism evidence="5 6">
    <name type="scientific">Lysobacter korlensis</name>
    <dbReference type="NCBI Taxonomy" id="553636"/>
    <lineage>
        <taxon>Bacteria</taxon>
        <taxon>Pseudomonadati</taxon>
        <taxon>Pseudomonadota</taxon>
        <taxon>Gammaproteobacteria</taxon>
        <taxon>Lysobacterales</taxon>
        <taxon>Lysobacteraceae</taxon>
        <taxon>Lysobacter</taxon>
    </lineage>
</organism>
<gene>
    <name evidence="5" type="ORF">ACFFGH_28985</name>
</gene>
<dbReference type="RefSeq" id="WP_386675357.1">
    <property type="nucleotide sequence ID" value="NZ_JBHLTG010000009.1"/>
</dbReference>
<accession>A0ABV6RY30</accession>
<evidence type="ECO:0000259" key="4">
    <source>
        <dbReference type="PROSITE" id="PS01124"/>
    </source>
</evidence>
<evidence type="ECO:0000256" key="2">
    <source>
        <dbReference type="ARBA" id="ARBA00023125"/>
    </source>
</evidence>
<dbReference type="Gene3D" id="1.10.10.60">
    <property type="entry name" value="Homeodomain-like"/>
    <property type="match status" value="2"/>
</dbReference>
<dbReference type="InterPro" id="IPR050908">
    <property type="entry name" value="SmbC-like"/>
</dbReference>
<name>A0ABV6RY30_9GAMM</name>
<keyword evidence="1" id="KW-0805">Transcription regulation</keyword>
<comment type="caution">
    <text evidence="5">The sequence shown here is derived from an EMBL/GenBank/DDBJ whole genome shotgun (WGS) entry which is preliminary data.</text>
</comment>
<dbReference type="InterPro" id="IPR011256">
    <property type="entry name" value="Reg_factor_effector_dom_sf"/>
</dbReference>
<dbReference type="EMBL" id="JBHLTG010000009">
    <property type="protein sequence ID" value="MFC0681888.1"/>
    <property type="molecule type" value="Genomic_DNA"/>
</dbReference>
<dbReference type="InterPro" id="IPR009057">
    <property type="entry name" value="Homeodomain-like_sf"/>
</dbReference>
<dbReference type="InterPro" id="IPR018060">
    <property type="entry name" value="HTH_AraC"/>
</dbReference>
<dbReference type="InterPro" id="IPR018062">
    <property type="entry name" value="HTH_AraC-typ_CS"/>
</dbReference>
<dbReference type="Pfam" id="PF12833">
    <property type="entry name" value="HTH_18"/>
    <property type="match status" value="1"/>
</dbReference>
<dbReference type="SMART" id="SM00342">
    <property type="entry name" value="HTH_ARAC"/>
    <property type="match status" value="1"/>
</dbReference>
<protein>
    <submittedName>
        <fullName evidence="5">GyrI-like domain-containing protein</fullName>
    </submittedName>
</protein>
<dbReference type="SMART" id="SM00871">
    <property type="entry name" value="AraC_E_bind"/>
    <property type="match status" value="1"/>
</dbReference>
<feature type="domain" description="HTH araC/xylS-type" evidence="4">
    <location>
        <begin position="8"/>
        <end position="107"/>
    </location>
</feature>
<dbReference type="Pfam" id="PF06445">
    <property type="entry name" value="GyrI-like"/>
    <property type="match status" value="1"/>
</dbReference>
<proteinExistence type="predicted"/>
<keyword evidence="3" id="KW-0804">Transcription</keyword>
<evidence type="ECO:0000256" key="3">
    <source>
        <dbReference type="ARBA" id="ARBA00023163"/>
    </source>
</evidence>
<dbReference type="InterPro" id="IPR020449">
    <property type="entry name" value="Tscrpt_reg_AraC-type_HTH"/>
</dbReference>
<keyword evidence="6" id="KW-1185">Reference proteome</keyword>
<dbReference type="SUPFAM" id="SSF55136">
    <property type="entry name" value="Probable bacterial effector-binding domain"/>
    <property type="match status" value="1"/>
</dbReference>
<reference evidence="5 6" key="1">
    <citation type="submission" date="2024-09" db="EMBL/GenBank/DDBJ databases">
        <authorList>
            <person name="Sun Q."/>
            <person name="Mori K."/>
        </authorList>
    </citation>
    <scope>NUCLEOTIDE SEQUENCE [LARGE SCALE GENOMIC DNA]</scope>
    <source>
        <strain evidence="5 6">KCTC 23076</strain>
    </source>
</reference>